<dbReference type="Proteomes" id="UP000198406">
    <property type="component" value="Unassembled WGS sequence"/>
</dbReference>
<proteinExistence type="predicted"/>
<name>A0A1Z5JEF2_FISSO</name>
<dbReference type="PANTHER" id="PTHR35460">
    <property type="entry name" value="TRNA LIGASE 1"/>
    <property type="match status" value="1"/>
</dbReference>
<comment type="caution">
    <text evidence="2">The sequence shown here is derived from an EMBL/GenBank/DDBJ whole genome shotgun (WGS) entry which is preliminary data.</text>
</comment>
<evidence type="ECO:0000313" key="3">
    <source>
        <dbReference type="Proteomes" id="UP000198406"/>
    </source>
</evidence>
<dbReference type="GO" id="GO:0003972">
    <property type="term" value="F:RNA ligase (ATP) activity"/>
    <property type="evidence" value="ECO:0007669"/>
    <property type="project" value="InterPro"/>
</dbReference>
<dbReference type="GO" id="GO:0006388">
    <property type="term" value="P:tRNA splicing, via endonucleolytic cleavage and ligation"/>
    <property type="evidence" value="ECO:0007669"/>
    <property type="project" value="InterPro"/>
</dbReference>
<dbReference type="PANTHER" id="PTHR35460:SF1">
    <property type="entry name" value="TRNA LIGASE 1"/>
    <property type="match status" value="1"/>
</dbReference>
<feature type="region of interest" description="Disordered" evidence="1">
    <location>
        <begin position="1"/>
        <end position="29"/>
    </location>
</feature>
<dbReference type="InterPro" id="IPR038837">
    <property type="entry name" value="tRNA_ligase_1"/>
</dbReference>
<evidence type="ECO:0000313" key="2">
    <source>
        <dbReference type="EMBL" id="GAX12141.1"/>
    </source>
</evidence>
<dbReference type="OrthoDB" id="1912039at2759"/>
<gene>
    <name evidence="2" type="ORF">FisN_1Hh066</name>
</gene>
<feature type="compositionally biased region" description="Basic residues" evidence="1">
    <location>
        <begin position="1"/>
        <end position="11"/>
    </location>
</feature>
<evidence type="ECO:0000256" key="1">
    <source>
        <dbReference type="SAM" id="MobiDB-lite"/>
    </source>
</evidence>
<keyword evidence="3" id="KW-1185">Reference proteome</keyword>
<dbReference type="EMBL" id="BDSP01000050">
    <property type="protein sequence ID" value="GAX12141.1"/>
    <property type="molecule type" value="Genomic_DNA"/>
</dbReference>
<protein>
    <submittedName>
        <fullName evidence="2">Uncharacterized protein</fullName>
    </submittedName>
</protein>
<accession>A0A1Z5JEF2</accession>
<organism evidence="2 3">
    <name type="scientific">Fistulifera solaris</name>
    <name type="common">Oleaginous diatom</name>
    <dbReference type="NCBI Taxonomy" id="1519565"/>
    <lineage>
        <taxon>Eukaryota</taxon>
        <taxon>Sar</taxon>
        <taxon>Stramenopiles</taxon>
        <taxon>Ochrophyta</taxon>
        <taxon>Bacillariophyta</taxon>
        <taxon>Bacillariophyceae</taxon>
        <taxon>Bacillariophycidae</taxon>
        <taxon>Naviculales</taxon>
        <taxon>Naviculaceae</taxon>
        <taxon>Fistulifera</taxon>
    </lineage>
</organism>
<sequence>MAKRSRAKKNKSKDDHDASAAEDPFVPSPSTFPEIAIDVPKKFSRMRLEAIFYPKFENEQKENQRIREQMKECVLNQQGYLEASIKHSGSLILWSGGERFYSKNSTNNVFTDCAEILLRQHFVRAYWNDDNNDGERMFRECSEYVQQNRYTLAFEVVTSFLGDHGDRPNRDFLILTAVAVKSASPYFMPTLELVELAQRFRLPHNDAWVFSTPAAVESLFSIYDNSRETGLASTINPALSEAADVHVSSMYPHEIFQGDIMEGIVIRYVASPGDLAATLDRVKDLSKKSINILESIVPSTLAACPDLVKQKSDENTQRSVIRADLRKIYTASQLCDERAFDLEVKNLLEKSQKERQTVKAKQFTSSDITQIVETLQQSSDSETKRIAGTISLLASLKDRVQYALFREQTSDTNRWLCIVHVLFDRTFPKYRERNKDSLSMELFRGFCIELMEHANEDENIDDAAILHSSTQKHEEPLMLKMKLLPYMIRTFCCRNGLATIKSGGPSAFSFYCQNLLSKWGISRQGIEAWQPFLDAWGVYAGAVLAGSSVIPDGREDFLGDGPPKVVLNSRNFLDHVFYFTKLYDAGFYSELSHRPDESGSFRGLFIVVGPDAVSASAVADFLANQWCSAKRLDDVSELDKAFMERSLMRGGGHVLSVGLLDNYGGSGKVRELVKEYKDVIMMVLFDVVGNSDIMKEPKTKGLLNSWQKIDCGKVFTLSGKSLFREDGSLEADENIETMVNECTFRNSYERPGILVFFPQIPGCGKSCLTSDEHRIRAAIENSSVAEKSRKVLVIAGDQTKDKYWPKVRHTRLRDTSSVVLADKNAPTPSWGTIGEVCEFTQAVAVPVLPQDALQTTEIVGVRSLHGDDGADKLHVYPYSLAYLAVCMARVLDRPPGSHQGKLDCGTKRACIIVLQFYSLYRNLTAEQFEEVMKSKFENRGATFSALPINIPFFRTGAVDEDLPIDLQEVLMDGLKLMFGNELDREKIKSLSEAEKKDAKRIENEALDEMDRRLQAVISLHRDSILALSIEEETTKEKFVSQLKEKVAACDEMKSYDSKPTKFIKLASLDVNREDIMSIFESFQSEAHLQEVLANVVGDREIGEVFNGSDRRIVTKPHVTLAHFSDMTQDELRKTFDHLFGRKVTLSVVAVYWSSENVALEVKVDSTTTCGIELPPSRNEFTHITVWVHDKSSAVKSNQLPKLVENEEASKFDFHQPFLLEGSVSLWES</sequence>
<dbReference type="InParanoid" id="A0A1Z5JEF2"/>
<dbReference type="AlphaFoldDB" id="A0A1Z5JEF2"/>
<reference evidence="2 3" key="1">
    <citation type="journal article" date="2015" name="Plant Cell">
        <title>Oil accumulation by the oleaginous diatom Fistulifera solaris as revealed by the genome and transcriptome.</title>
        <authorList>
            <person name="Tanaka T."/>
            <person name="Maeda Y."/>
            <person name="Veluchamy A."/>
            <person name="Tanaka M."/>
            <person name="Abida H."/>
            <person name="Marechal E."/>
            <person name="Bowler C."/>
            <person name="Muto M."/>
            <person name="Sunaga Y."/>
            <person name="Tanaka M."/>
            <person name="Yoshino T."/>
            <person name="Taniguchi T."/>
            <person name="Fukuda Y."/>
            <person name="Nemoto M."/>
            <person name="Matsumoto M."/>
            <person name="Wong P.S."/>
            <person name="Aburatani S."/>
            <person name="Fujibuchi W."/>
        </authorList>
    </citation>
    <scope>NUCLEOTIDE SEQUENCE [LARGE SCALE GENOMIC DNA]</scope>
    <source>
        <strain evidence="2 3">JPCC DA0580</strain>
    </source>
</reference>